<sequence>MVSVRLHLMSLMLLALLVFTAAVDNTAFLVVHKKATIQRVKGGERINVGITLYNAGSATAYDVSLTDDTWPSSLFSLVSGNTSQTWDKLEAGGSLSHSFIVESRIKGPFSGSPAVVKYRVASKSTLQEAFSTPLPVLDILSDKPAEKKYDWKLAVKYGPLVIVLTIVGLFIYLLITPSKSAKRLNKKRR</sequence>
<dbReference type="PANTHER" id="PTHR12861">
    <property type="entry name" value="TRANSLOCON-ASSOCIATED PROTEIN, BETA SUBUNIT PRECURSOR TRAP-BETA SIGNAL SEQUENCE RECEPTOR BETA SUBUNIT"/>
    <property type="match status" value="1"/>
</dbReference>
<dbReference type="EMBL" id="OZ019910">
    <property type="protein sequence ID" value="CAK9210779.1"/>
    <property type="molecule type" value="Genomic_DNA"/>
</dbReference>
<keyword evidence="1" id="KW-0472">Membrane</keyword>
<gene>
    <name evidence="2" type="ORF">CSSPTR1EN2_LOCUS10330</name>
</gene>
<dbReference type="Pfam" id="PF05753">
    <property type="entry name" value="TRAP_beta"/>
    <property type="match status" value="1"/>
</dbReference>
<organism evidence="2 3">
    <name type="scientific">Sphagnum troendelagicum</name>
    <dbReference type="NCBI Taxonomy" id="128251"/>
    <lineage>
        <taxon>Eukaryota</taxon>
        <taxon>Viridiplantae</taxon>
        <taxon>Streptophyta</taxon>
        <taxon>Embryophyta</taxon>
        <taxon>Bryophyta</taxon>
        <taxon>Sphagnophytina</taxon>
        <taxon>Sphagnopsida</taxon>
        <taxon>Sphagnales</taxon>
        <taxon>Sphagnaceae</taxon>
        <taxon>Sphagnum</taxon>
    </lineage>
</organism>
<protein>
    <recommendedName>
        <fullName evidence="4">Translocon-associated protein subunit beta</fullName>
    </recommendedName>
</protein>
<reference evidence="2" key="1">
    <citation type="submission" date="2024-02" db="EMBL/GenBank/DDBJ databases">
        <authorList>
            <consortium name="ELIXIR-Norway"/>
            <consortium name="Elixir Norway"/>
        </authorList>
    </citation>
    <scope>NUCLEOTIDE SEQUENCE</scope>
</reference>
<evidence type="ECO:0000313" key="2">
    <source>
        <dbReference type="EMBL" id="CAK9210779.1"/>
    </source>
</evidence>
<proteinExistence type="predicted"/>
<accession>A0ABP0U1K0</accession>
<name>A0ABP0U1K0_9BRYO</name>
<keyword evidence="3" id="KW-1185">Reference proteome</keyword>
<evidence type="ECO:0000313" key="3">
    <source>
        <dbReference type="Proteomes" id="UP001497512"/>
    </source>
</evidence>
<keyword evidence="1" id="KW-1133">Transmembrane helix</keyword>
<dbReference type="Proteomes" id="UP001497512">
    <property type="component" value="Chromosome 18"/>
</dbReference>
<keyword evidence="1" id="KW-0812">Transmembrane</keyword>
<feature type="transmembrane region" description="Helical" evidence="1">
    <location>
        <begin position="157"/>
        <end position="175"/>
    </location>
</feature>
<evidence type="ECO:0008006" key="4">
    <source>
        <dbReference type="Google" id="ProtNLM"/>
    </source>
</evidence>
<feature type="transmembrane region" description="Helical" evidence="1">
    <location>
        <begin position="6"/>
        <end position="31"/>
    </location>
</feature>
<evidence type="ECO:0000256" key="1">
    <source>
        <dbReference type="SAM" id="Phobius"/>
    </source>
</evidence>
<dbReference type="PANTHER" id="PTHR12861:SF3">
    <property type="entry name" value="TRANSLOCON-ASSOCIATED PROTEIN SUBUNIT BETA"/>
    <property type="match status" value="1"/>
</dbReference>